<evidence type="ECO:0000256" key="7">
    <source>
        <dbReference type="ARBA" id="ARBA00038605"/>
    </source>
</evidence>
<comment type="subunit">
    <text evidence="7">Interacts with Pk92B/ASK1.</text>
</comment>
<comment type="similarity">
    <text evidence="2">Belongs to the phosphoglycerate mutase family. BPG-dependent PGAM subfamily.</text>
</comment>
<dbReference type="PANTHER" id="PTHR20935:SF0">
    <property type="entry name" value="SERINE_THREONINE-PROTEIN PHOSPHATASE PGAM5, MITOCHONDRIAL"/>
    <property type="match status" value="1"/>
</dbReference>
<dbReference type="PANTHER" id="PTHR20935">
    <property type="entry name" value="PHOSPHOGLYCERATE MUTASE-RELATED"/>
    <property type="match status" value="1"/>
</dbReference>
<evidence type="ECO:0000256" key="8">
    <source>
        <dbReference type="ARBA" id="ARBA00039765"/>
    </source>
</evidence>
<keyword evidence="14" id="KW-1185">Reference proteome</keyword>
<evidence type="ECO:0000256" key="3">
    <source>
        <dbReference type="ARBA" id="ARBA00013081"/>
    </source>
</evidence>
<feature type="non-terminal residue" evidence="13">
    <location>
        <position position="1"/>
    </location>
</feature>
<dbReference type="CDD" id="cd07067">
    <property type="entry name" value="HP_PGM_like"/>
    <property type="match status" value="3"/>
</dbReference>
<dbReference type="GO" id="GO:0090141">
    <property type="term" value="P:positive regulation of mitochondrial fission"/>
    <property type="evidence" value="ECO:0007669"/>
    <property type="project" value="TreeGrafter"/>
</dbReference>
<evidence type="ECO:0000256" key="4">
    <source>
        <dbReference type="ARBA" id="ARBA00022787"/>
    </source>
</evidence>
<dbReference type="InterPro" id="IPR013078">
    <property type="entry name" value="His_Pase_superF_clade-1"/>
</dbReference>
<evidence type="ECO:0000256" key="2">
    <source>
        <dbReference type="ARBA" id="ARBA00006717"/>
    </source>
</evidence>
<comment type="function">
    <text evidence="6">Displays phosphatase activity for serine/threonine residues, and dephosphorylates and activates Pk92B kinase. Has apparently no phosphoglycerate mutase activity.</text>
</comment>
<evidence type="ECO:0000256" key="9">
    <source>
        <dbReference type="ARBA" id="ARBA00040722"/>
    </source>
</evidence>
<proteinExistence type="inferred from homology"/>
<evidence type="ECO:0000313" key="13">
    <source>
        <dbReference type="EMBL" id="GFR00775.1"/>
    </source>
</evidence>
<sequence length="344" mass="39705">REQANLVGQRLKDLNRNYTKLVRSTMTRAQETSDIILKHFPDLPVEDCDLLREGFPIPPDPPAQSREQANLVGQRLKDLNRNYTKLVRSTMTRAQETSDIILKHFPDLPVEDCDLLREGFPIPPDPPAQSWIVPDEVFYKDGSRIDDAFKKHFHRANENQTSDSHEIIVCHANVIRYFICREQANLVGQRLKDLNRNYTKLVRSTMTRAQETSDIILKHFPDLPVEDCDLLREGFPIPPDPPAQSWIVPDEVFYKDGSRIDDAFKKHFHRANENQTSDSHEIIVCHANVIRYFICRLLQFPPEAWLRLSLHHCSISWIIILPSGRVSAYMIGDSGFLPESFLTA</sequence>
<keyword evidence="5" id="KW-0378">Hydrolase</keyword>
<dbReference type="EC" id="3.1.3.16" evidence="3"/>
<evidence type="ECO:0000256" key="6">
    <source>
        <dbReference type="ARBA" id="ARBA00037234"/>
    </source>
</evidence>
<comment type="catalytic activity">
    <reaction evidence="11">
        <text>O-phospho-L-seryl-[protein] + H2O = L-seryl-[protein] + phosphate</text>
        <dbReference type="Rhea" id="RHEA:20629"/>
        <dbReference type="Rhea" id="RHEA-COMP:9863"/>
        <dbReference type="Rhea" id="RHEA-COMP:11604"/>
        <dbReference type="ChEBI" id="CHEBI:15377"/>
        <dbReference type="ChEBI" id="CHEBI:29999"/>
        <dbReference type="ChEBI" id="CHEBI:43474"/>
        <dbReference type="ChEBI" id="CHEBI:83421"/>
        <dbReference type="EC" id="3.1.3.16"/>
    </reaction>
</comment>
<keyword evidence="4" id="KW-0496">Mitochondrion</keyword>
<comment type="subcellular location">
    <subcellularLocation>
        <location evidence="1">Mitochondrion outer membrane</location>
    </subcellularLocation>
</comment>
<keyword evidence="4" id="KW-0472">Membrane</keyword>
<accession>A0A8X6L8V4</accession>
<dbReference type="SUPFAM" id="SSF53254">
    <property type="entry name" value="Phosphoglycerate mutase-like"/>
    <property type="match status" value="3"/>
</dbReference>
<keyword evidence="4" id="KW-1000">Mitochondrion outer membrane</keyword>
<dbReference type="Pfam" id="PF00300">
    <property type="entry name" value="His_Phos_1"/>
    <property type="match status" value="4"/>
</dbReference>
<gene>
    <name evidence="13" type="primary">pgam5</name>
    <name evidence="13" type="ORF">TNCT_535111</name>
</gene>
<dbReference type="GO" id="GO:0005741">
    <property type="term" value="C:mitochondrial outer membrane"/>
    <property type="evidence" value="ECO:0007669"/>
    <property type="project" value="UniProtKB-SubCell"/>
</dbReference>
<evidence type="ECO:0000256" key="11">
    <source>
        <dbReference type="ARBA" id="ARBA00047761"/>
    </source>
</evidence>
<dbReference type="InterPro" id="IPR051021">
    <property type="entry name" value="Mito_Ser/Thr_phosphatase"/>
</dbReference>
<protein>
    <recommendedName>
        <fullName evidence="8">Serine/threonine-protein phosphatase PGAM5, mitochondrial</fullName>
        <ecNumber evidence="3">3.1.3.16</ecNumber>
    </recommendedName>
    <alternativeName>
        <fullName evidence="10">Phosphoglycerate mutase family member 5 homolog</fullName>
    </alternativeName>
    <alternativeName>
        <fullName evidence="9">Serine/threonine-protein phosphatase Pgam5, mitochondrial</fullName>
    </alternativeName>
</protein>
<dbReference type="Proteomes" id="UP000887116">
    <property type="component" value="Unassembled WGS sequence"/>
</dbReference>
<dbReference type="Gene3D" id="3.40.50.1240">
    <property type="entry name" value="Phosphoglycerate mutase-like"/>
    <property type="match status" value="3"/>
</dbReference>
<dbReference type="OrthoDB" id="2118094at2759"/>
<evidence type="ECO:0000313" key="14">
    <source>
        <dbReference type="Proteomes" id="UP000887116"/>
    </source>
</evidence>
<evidence type="ECO:0000256" key="1">
    <source>
        <dbReference type="ARBA" id="ARBA00004294"/>
    </source>
</evidence>
<reference evidence="13" key="1">
    <citation type="submission" date="2020-07" db="EMBL/GenBank/DDBJ databases">
        <title>Multicomponent nature underlies the extraordinary mechanical properties of spider dragline silk.</title>
        <authorList>
            <person name="Kono N."/>
            <person name="Nakamura H."/>
            <person name="Mori M."/>
            <person name="Yoshida Y."/>
            <person name="Ohtoshi R."/>
            <person name="Malay A.D."/>
            <person name="Moran D.A.P."/>
            <person name="Tomita M."/>
            <person name="Numata K."/>
            <person name="Arakawa K."/>
        </authorList>
    </citation>
    <scope>NUCLEOTIDE SEQUENCE</scope>
</reference>
<comment type="caution">
    <text evidence="13">The sequence shown here is derived from an EMBL/GenBank/DDBJ whole genome shotgun (WGS) entry which is preliminary data.</text>
</comment>
<dbReference type="EMBL" id="BMAO01015288">
    <property type="protein sequence ID" value="GFR00775.1"/>
    <property type="molecule type" value="Genomic_DNA"/>
</dbReference>
<name>A0A8X6L8V4_TRICU</name>
<evidence type="ECO:0000256" key="12">
    <source>
        <dbReference type="ARBA" id="ARBA00048336"/>
    </source>
</evidence>
<dbReference type="GO" id="GO:0004722">
    <property type="term" value="F:protein serine/threonine phosphatase activity"/>
    <property type="evidence" value="ECO:0007669"/>
    <property type="project" value="UniProtKB-EC"/>
</dbReference>
<dbReference type="AlphaFoldDB" id="A0A8X6L8V4"/>
<evidence type="ECO:0000256" key="10">
    <source>
        <dbReference type="ARBA" id="ARBA00042520"/>
    </source>
</evidence>
<evidence type="ECO:0000256" key="5">
    <source>
        <dbReference type="ARBA" id="ARBA00022801"/>
    </source>
</evidence>
<comment type="catalytic activity">
    <reaction evidence="12">
        <text>O-phospho-L-threonyl-[protein] + H2O = L-threonyl-[protein] + phosphate</text>
        <dbReference type="Rhea" id="RHEA:47004"/>
        <dbReference type="Rhea" id="RHEA-COMP:11060"/>
        <dbReference type="Rhea" id="RHEA-COMP:11605"/>
        <dbReference type="ChEBI" id="CHEBI:15377"/>
        <dbReference type="ChEBI" id="CHEBI:30013"/>
        <dbReference type="ChEBI" id="CHEBI:43474"/>
        <dbReference type="ChEBI" id="CHEBI:61977"/>
        <dbReference type="EC" id="3.1.3.16"/>
    </reaction>
</comment>
<organism evidence="13 14">
    <name type="scientific">Trichonephila clavata</name>
    <name type="common">Joro spider</name>
    <name type="synonym">Nephila clavata</name>
    <dbReference type="NCBI Taxonomy" id="2740835"/>
    <lineage>
        <taxon>Eukaryota</taxon>
        <taxon>Metazoa</taxon>
        <taxon>Ecdysozoa</taxon>
        <taxon>Arthropoda</taxon>
        <taxon>Chelicerata</taxon>
        <taxon>Arachnida</taxon>
        <taxon>Araneae</taxon>
        <taxon>Araneomorphae</taxon>
        <taxon>Entelegynae</taxon>
        <taxon>Araneoidea</taxon>
        <taxon>Nephilidae</taxon>
        <taxon>Trichonephila</taxon>
    </lineage>
</organism>
<dbReference type="InterPro" id="IPR029033">
    <property type="entry name" value="His_PPase_superfam"/>
</dbReference>